<dbReference type="Proteomes" id="UP000320048">
    <property type="component" value="Unassembled WGS sequence"/>
</dbReference>
<dbReference type="InterPro" id="IPR012675">
    <property type="entry name" value="Beta-grasp_dom_sf"/>
</dbReference>
<dbReference type="Pfam" id="PF02597">
    <property type="entry name" value="ThiS"/>
    <property type="match status" value="1"/>
</dbReference>
<name>A0A537LS27_9BACT</name>
<evidence type="ECO:0000313" key="3">
    <source>
        <dbReference type="Proteomes" id="UP000320048"/>
    </source>
</evidence>
<reference evidence="3 4" key="1">
    <citation type="journal article" date="2019" name="Nat. Microbiol.">
        <title>Mediterranean grassland soil C-N compound turnover is dependent on rainfall and depth, and is mediated by genomically divergent microorganisms.</title>
        <authorList>
            <person name="Diamond S."/>
            <person name="Andeer P.F."/>
            <person name="Li Z."/>
            <person name="Crits-Christoph A."/>
            <person name="Burstein D."/>
            <person name="Anantharaman K."/>
            <person name="Lane K.R."/>
            <person name="Thomas B.C."/>
            <person name="Pan C."/>
            <person name="Northen T.R."/>
            <person name="Banfield J.F."/>
        </authorList>
    </citation>
    <scope>NUCLEOTIDE SEQUENCE [LARGE SCALE GENOMIC DNA]</scope>
    <source>
        <strain evidence="2">NP_5</strain>
        <strain evidence="1">NP_7</strain>
    </source>
</reference>
<dbReference type="InterPro" id="IPR052045">
    <property type="entry name" value="Sulfur_Carrier/Prot_Modifier"/>
</dbReference>
<dbReference type="InterPro" id="IPR003749">
    <property type="entry name" value="ThiS/MoaD-like"/>
</dbReference>
<gene>
    <name evidence="2" type="ORF">E6H02_07555</name>
    <name evidence="1" type="ORF">E6H04_05235</name>
</gene>
<dbReference type="PANTHER" id="PTHR38031">
    <property type="entry name" value="SULFUR CARRIER PROTEIN SLR0821-RELATED"/>
    <property type="match status" value="1"/>
</dbReference>
<dbReference type="PANTHER" id="PTHR38031:SF1">
    <property type="entry name" value="SULFUR CARRIER PROTEIN CYSO"/>
    <property type="match status" value="1"/>
</dbReference>
<dbReference type="Proteomes" id="UP000320393">
    <property type="component" value="Unassembled WGS sequence"/>
</dbReference>
<dbReference type="Gene3D" id="3.10.20.30">
    <property type="match status" value="1"/>
</dbReference>
<comment type="caution">
    <text evidence="2">The sequence shown here is derived from an EMBL/GenBank/DDBJ whole genome shotgun (WGS) entry which is preliminary data.</text>
</comment>
<evidence type="ECO:0000313" key="2">
    <source>
        <dbReference type="EMBL" id="TMJ10818.1"/>
    </source>
</evidence>
<dbReference type="EMBL" id="VBAO01000138">
    <property type="protein sequence ID" value="TMI82203.1"/>
    <property type="molecule type" value="Genomic_DNA"/>
</dbReference>
<dbReference type="SUPFAM" id="SSF54285">
    <property type="entry name" value="MoaD/ThiS"/>
    <property type="match status" value="1"/>
</dbReference>
<dbReference type="AlphaFoldDB" id="A0A537LS27"/>
<evidence type="ECO:0000313" key="4">
    <source>
        <dbReference type="Proteomes" id="UP000320393"/>
    </source>
</evidence>
<protein>
    <submittedName>
        <fullName evidence="2">MoaD/ThiS family protein</fullName>
    </submittedName>
</protein>
<organism evidence="2 4">
    <name type="scientific">Candidatus Segetimicrobium genomatis</name>
    <dbReference type="NCBI Taxonomy" id="2569760"/>
    <lineage>
        <taxon>Bacteria</taxon>
        <taxon>Bacillati</taxon>
        <taxon>Candidatus Sysuimicrobiota</taxon>
        <taxon>Candidatus Sysuimicrobiia</taxon>
        <taxon>Candidatus Sysuimicrobiales</taxon>
        <taxon>Candidatus Segetimicrobiaceae</taxon>
        <taxon>Candidatus Segetimicrobium</taxon>
    </lineage>
</organism>
<sequence>MAQIYLPTPLRRLTRGQARVAVGGRNVEEALVDLEGRFPGLREQLREPTGEVRRFINVFVNGTEFRMLQGPATPVGERDEVSIIPAMAGGATP</sequence>
<dbReference type="InterPro" id="IPR016155">
    <property type="entry name" value="Mopterin_synth/thiamin_S_b"/>
</dbReference>
<evidence type="ECO:0000313" key="1">
    <source>
        <dbReference type="EMBL" id="TMI82203.1"/>
    </source>
</evidence>
<proteinExistence type="predicted"/>
<dbReference type="EMBL" id="VBAM01000273">
    <property type="protein sequence ID" value="TMJ10818.1"/>
    <property type="molecule type" value="Genomic_DNA"/>
</dbReference>
<accession>A0A537LS27</accession>